<evidence type="ECO:0000256" key="6">
    <source>
        <dbReference type="ARBA" id="ARBA00023235"/>
    </source>
</evidence>
<dbReference type="AlphaFoldDB" id="A0A1J5T9M4"/>
<dbReference type="Pfam" id="PF01131">
    <property type="entry name" value="Topoisom_bac"/>
    <property type="match status" value="2"/>
</dbReference>
<dbReference type="GO" id="GO:0043597">
    <property type="term" value="C:cytoplasmic replication fork"/>
    <property type="evidence" value="ECO:0007669"/>
    <property type="project" value="TreeGrafter"/>
</dbReference>
<sequence length="547" mass="60044">MMYDTLYLCEKPSQARALAKQLGASKTGDGVYVGGGNVVLNAYGHLLNLAMPADYGDSGPWSLNTLPILPQKWKWKVKAEHQQQYNKIAVWLERVKVVVIATDPDEEGEVIGRQILNELGFKGDIKRLWVSALDPNSLKQALGNLLPLSATETAYHAGCVRRQLDWLYGINLSRALSVSSGQRTSVGRVTTKLLAELAKRELEIQRFTPIPYYTATAKFGDAVLEWQPAEGHDDVPLLPADGEITGICIAASEYQETLDPPLPLTLSALLANAAERGIDLTSGYRAAQRLYETGAISYPRTGSTSMPGAGKQGFAAHHAIINTWHTCPDWLPKDCQVIFNIVHHNCVLQHMGEATIHVRKLVFDMGGEIFTTTDRWLAPNKPRAAGWLLCEAKRQIALESNIKTAKFRPGDQVRATLSVERKQTVPPQRFTEAELLRHMAETGIGTEATRVDAINSLVKNQVAERVQAKSGCSLELGPTEKGMNLIERLPSSVTGTTMETQLHNALDYARSGQVNFDGHLCNAARWLAITIEGMKSCNLRSSTVGTI</sequence>
<name>A0A1J5T9M4_9ZZZZ</name>
<comment type="similarity">
    <text evidence="2">Belongs to the type IA topoisomerase family.</text>
</comment>
<dbReference type="SMART" id="SM00493">
    <property type="entry name" value="TOPRIM"/>
    <property type="match status" value="1"/>
</dbReference>
<keyword evidence="5" id="KW-0238">DNA-binding</keyword>
<dbReference type="PROSITE" id="PS52039">
    <property type="entry name" value="TOPO_IA_2"/>
    <property type="match status" value="1"/>
</dbReference>
<dbReference type="GO" id="GO:0003677">
    <property type="term" value="F:DNA binding"/>
    <property type="evidence" value="ECO:0007669"/>
    <property type="project" value="UniProtKB-KW"/>
</dbReference>
<dbReference type="GO" id="GO:0003917">
    <property type="term" value="F:DNA topoisomerase type I (single strand cut, ATP-independent) activity"/>
    <property type="evidence" value="ECO:0007669"/>
    <property type="project" value="UniProtKB-EC"/>
</dbReference>
<dbReference type="InterPro" id="IPR013497">
    <property type="entry name" value="Topo_IA_cen"/>
</dbReference>
<comment type="catalytic activity">
    <reaction evidence="1">
        <text>ATP-independent breakage of single-stranded DNA, followed by passage and rejoining.</text>
        <dbReference type="EC" id="5.6.2.1"/>
    </reaction>
</comment>
<dbReference type="InterPro" id="IPR013824">
    <property type="entry name" value="Topo_IA_cen_sub1"/>
</dbReference>
<dbReference type="Gene3D" id="1.10.290.10">
    <property type="entry name" value="Topoisomerase I, domain 4"/>
    <property type="match status" value="1"/>
</dbReference>
<dbReference type="InterPro" id="IPR013826">
    <property type="entry name" value="Topo_IA_cen_sub3"/>
</dbReference>
<reference evidence="9" key="1">
    <citation type="submission" date="2016-10" db="EMBL/GenBank/DDBJ databases">
        <title>Sequence of Gallionella enrichment culture.</title>
        <authorList>
            <person name="Poehlein A."/>
            <person name="Muehling M."/>
            <person name="Daniel R."/>
        </authorList>
    </citation>
    <scope>NUCLEOTIDE SEQUENCE</scope>
</reference>
<dbReference type="InterPro" id="IPR023405">
    <property type="entry name" value="Topo_IA_core_domain"/>
</dbReference>
<keyword evidence="6 9" id="KW-0413">Isomerase</keyword>
<dbReference type="Gene3D" id="3.40.50.140">
    <property type="match status" value="1"/>
</dbReference>
<dbReference type="EC" id="5.6.2.1" evidence="3"/>
<dbReference type="CDD" id="cd03362">
    <property type="entry name" value="TOPRIM_TopoIA_TopoIII"/>
    <property type="match status" value="1"/>
</dbReference>
<evidence type="ECO:0000256" key="5">
    <source>
        <dbReference type="ARBA" id="ARBA00023125"/>
    </source>
</evidence>
<dbReference type="Gene3D" id="2.70.20.10">
    <property type="entry name" value="Topoisomerase I, domain 3"/>
    <property type="match status" value="1"/>
</dbReference>
<dbReference type="InterPro" id="IPR013825">
    <property type="entry name" value="Topo_IA_cen_sub2"/>
</dbReference>
<dbReference type="InterPro" id="IPR034144">
    <property type="entry name" value="TOPRIM_TopoIII"/>
</dbReference>
<dbReference type="InterPro" id="IPR003601">
    <property type="entry name" value="Topo_IA_2"/>
</dbReference>
<dbReference type="SMART" id="SM00437">
    <property type="entry name" value="TOP1Ac"/>
    <property type="match status" value="1"/>
</dbReference>
<dbReference type="InterPro" id="IPR006171">
    <property type="entry name" value="TOPRIM_dom"/>
</dbReference>
<dbReference type="GO" id="GO:0006265">
    <property type="term" value="P:DNA topological change"/>
    <property type="evidence" value="ECO:0007669"/>
    <property type="project" value="InterPro"/>
</dbReference>
<evidence type="ECO:0000259" key="7">
    <source>
        <dbReference type="PROSITE" id="PS50880"/>
    </source>
</evidence>
<evidence type="ECO:0000256" key="4">
    <source>
        <dbReference type="ARBA" id="ARBA00023029"/>
    </source>
</evidence>
<feature type="domain" description="Topo IA-type catalytic" evidence="8">
    <location>
        <begin position="151"/>
        <end position="531"/>
    </location>
</feature>
<feature type="domain" description="Toprim" evidence="7">
    <location>
        <begin position="4"/>
        <end position="134"/>
    </location>
</feature>
<evidence type="ECO:0000256" key="2">
    <source>
        <dbReference type="ARBA" id="ARBA00009446"/>
    </source>
</evidence>
<dbReference type="PANTHER" id="PTHR11390:SF21">
    <property type="entry name" value="DNA TOPOISOMERASE 3-ALPHA"/>
    <property type="match status" value="1"/>
</dbReference>
<dbReference type="GO" id="GO:0006281">
    <property type="term" value="P:DNA repair"/>
    <property type="evidence" value="ECO:0007669"/>
    <property type="project" value="TreeGrafter"/>
</dbReference>
<dbReference type="PROSITE" id="PS50880">
    <property type="entry name" value="TOPRIM"/>
    <property type="match status" value="1"/>
</dbReference>
<organism evidence="9">
    <name type="scientific">mine drainage metagenome</name>
    <dbReference type="NCBI Taxonomy" id="410659"/>
    <lineage>
        <taxon>unclassified sequences</taxon>
        <taxon>metagenomes</taxon>
        <taxon>ecological metagenomes</taxon>
    </lineage>
</organism>
<comment type="caution">
    <text evidence="9">The sequence shown here is derived from an EMBL/GenBank/DDBJ whole genome shotgun (WGS) entry which is preliminary data.</text>
</comment>
<dbReference type="PRINTS" id="PR00417">
    <property type="entry name" value="PRTPISMRASEI"/>
</dbReference>
<dbReference type="Pfam" id="PF01751">
    <property type="entry name" value="Toprim"/>
    <property type="match status" value="1"/>
</dbReference>
<dbReference type="SUPFAM" id="SSF56712">
    <property type="entry name" value="Prokaryotic type I DNA topoisomerase"/>
    <property type="match status" value="1"/>
</dbReference>
<keyword evidence="4" id="KW-0799">Topoisomerase</keyword>
<protein>
    <recommendedName>
        <fullName evidence="3">DNA topoisomerase</fullName>
        <ecNumber evidence="3">5.6.2.1</ecNumber>
    </recommendedName>
</protein>
<evidence type="ECO:0000313" key="9">
    <source>
        <dbReference type="EMBL" id="OIR08846.1"/>
    </source>
</evidence>
<dbReference type="SMART" id="SM00436">
    <property type="entry name" value="TOP1Bc"/>
    <property type="match status" value="1"/>
</dbReference>
<evidence type="ECO:0000256" key="3">
    <source>
        <dbReference type="ARBA" id="ARBA00012891"/>
    </source>
</evidence>
<dbReference type="GO" id="GO:0006310">
    <property type="term" value="P:DNA recombination"/>
    <property type="evidence" value="ECO:0007669"/>
    <property type="project" value="TreeGrafter"/>
</dbReference>
<gene>
    <name evidence="9" type="primary">topB_4</name>
    <name evidence="9" type="ORF">GALL_88390</name>
</gene>
<evidence type="ECO:0000256" key="1">
    <source>
        <dbReference type="ARBA" id="ARBA00000213"/>
    </source>
</evidence>
<dbReference type="PANTHER" id="PTHR11390">
    <property type="entry name" value="PROKARYOTIC DNA TOPOISOMERASE"/>
    <property type="match status" value="1"/>
</dbReference>
<dbReference type="EMBL" id="MLJW01000029">
    <property type="protein sequence ID" value="OIR08846.1"/>
    <property type="molecule type" value="Genomic_DNA"/>
</dbReference>
<dbReference type="InterPro" id="IPR003602">
    <property type="entry name" value="Topo_IA_DNA-bd_dom"/>
</dbReference>
<evidence type="ECO:0000259" key="8">
    <source>
        <dbReference type="PROSITE" id="PS52039"/>
    </source>
</evidence>
<proteinExistence type="inferred from homology"/>
<dbReference type="Gene3D" id="1.10.460.10">
    <property type="entry name" value="Topoisomerase I, domain 2"/>
    <property type="match status" value="1"/>
</dbReference>
<dbReference type="InterPro" id="IPR000380">
    <property type="entry name" value="Topo_IA"/>
</dbReference>
<accession>A0A1J5T9M4</accession>